<reference evidence="3" key="1">
    <citation type="submission" date="2016-11" db="EMBL/GenBank/DDBJ databases">
        <authorList>
            <person name="Varghese N."/>
            <person name="Submissions S."/>
        </authorList>
    </citation>
    <scope>NUCLEOTIDE SEQUENCE [LARGE SCALE GENOMIC DNA]</scope>
    <source>
        <strain evidence="3">DSM 24579</strain>
    </source>
</reference>
<proteinExistence type="predicted"/>
<dbReference type="STRING" id="1073325.SAMN05444483_101177"/>
<dbReference type="PANTHER" id="PTHR43415">
    <property type="entry name" value="SPERMIDINE N(1)-ACETYLTRANSFERASE"/>
    <property type="match status" value="1"/>
</dbReference>
<dbReference type="RefSeq" id="WP_072875804.1">
    <property type="nucleotide sequence ID" value="NZ_FQVT01000001.1"/>
</dbReference>
<keyword evidence="3" id="KW-1185">Reference proteome</keyword>
<dbReference type="PROSITE" id="PS51186">
    <property type="entry name" value="GNAT"/>
    <property type="match status" value="1"/>
</dbReference>
<protein>
    <submittedName>
        <fullName evidence="2">Diamine N-acetyltransferase</fullName>
    </submittedName>
</protein>
<dbReference type="InterPro" id="IPR016181">
    <property type="entry name" value="Acyl_CoA_acyltransferase"/>
</dbReference>
<dbReference type="SUPFAM" id="SSF55729">
    <property type="entry name" value="Acyl-CoA N-acyltransferases (Nat)"/>
    <property type="match status" value="1"/>
</dbReference>
<evidence type="ECO:0000313" key="2">
    <source>
        <dbReference type="EMBL" id="SHF45580.1"/>
    </source>
</evidence>
<feature type="domain" description="N-acetyltransferase" evidence="1">
    <location>
        <begin position="9"/>
        <end position="174"/>
    </location>
</feature>
<keyword evidence="2" id="KW-0808">Transferase</keyword>
<dbReference type="GO" id="GO:0016747">
    <property type="term" value="F:acyltransferase activity, transferring groups other than amino-acyl groups"/>
    <property type="evidence" value="ECO:0007669"/>
    <property type="project" value="InterPro"/>
</dbReference>
<name>A0A1M5BT57_SALEC</name>
<gene>
    <name evidence="2" type="ORF">SAMN05444483_101177</name>
</gene>
<dbReference type="Gene3D" id="3.40.630.30">
    <property type="match status" value="1"/>
</dbReference>
<accession>A0A1M5BT57</accession>
<dbReference type="Pfam" id="PF13302">
    <property type="entry name" value="Acetyltransf_3"/>
    <property type="match status" value="1"/>
</dbReference>
<dbReference type="PANTHER" id="PTHR43415:SF3">
    <property type="entry name" value="GNAT-FAMILY ACETYLTRANSFERASE"/>
    <property type="match status" value="1"/>
</dbReference>
<dbReference type="AlphaFoldDB" id="A0A1M5BT57"/>
<evidence type="ECO:0000259" key="1">
    <source>
        <dbReference type="PROSITE" id="PS51186"/>
    </source>
</evidence>
<organism evidence="2 3">
    <name type="scientific">Salegentibacter echinorum</name>
    <dbReference type="NCBI Taxonomy" id="1073325"/>
    <lineage>
        <taxon>Bacteria</taxon>
        <taxon>Pseudomonadati</taxon>
        <taxon>Bacteroidota</taxon>
        <taxon>Flavobacteriia</taxon>
        <taxon>Flavobacteriales</taxon>
        <taxon>Flavobacteriaceae</taxon>
        <taxon>Salegentibacter</taxon>
    </lineage>
</organism>
<dbReference type="Proteomes" id="UP000183945">
    <property type="component" value="Unassembled WGS sequence"/>
</dbReference>
<sequence>MQTLKGEKVYLRALEPEDLDFVHQVENTEEFWEVSANQTPYSRFMIKQYLENAHRDIYDIKQFRLVICTLRHKVVGLIDIFDFEPKDRRAALGILIANPAQRRKGYASEALKLLCDYCFTHLDLHQVYANITLDNKNSAQLFENLGFKKVGVKKDWTFSQGQFRDEVLYQLLNNVH</sequence>
<dbReference type="EMBL" id="FQVT01000001">
    <property type="protein sequence ID" value="SHF45580.1"/>
    <property type="molecule type" value="Genomic_DNA"/>
</dbReference>
<evidence type="ECO:0000313" key="3">
    <source>
        <dbReference type="Proteomes" id="UP000183945"/>
    </source>
</evidence>
<dbReference type="OrthoDB" id="893030at2"/>
<dbReference type="InterPro" id="IPR000182">
    <property type="entry name" value="GNAT_dom"/>
</dbReference>
<dbReference type="CDD" id="cd04301">
    <property type="entry name" value="NAT_SF"/>
    <property type="match status" value="1"/>
</dbReference>